<dbReference type="InterPro" id="IPR058031">
    <property type="entry name" value="AAA_lid_NorR"/>
</dbReference>
<dbReference type="Gene3D" id="1.10.8.60">
    <property type="match status" value="1"/>
</dbReference>
<dbReference type="Proteomes" id="UP000050280">
    <property type="component" value="Unassembled WGS sequence"/>
</dbReference>
<dbReference type="InterPro" id="IPR025944">
    <property type="entry name" value="Sigma_54_int_dom_CS"/>
</dbReference>
<dbReference type="InterPro" id="IPR025943">
    <property type="entry name" value="Sigma_54_int_dom_ATP-bd_2"/>
</dbReference>
<dbReference type="RefSeq" id="WP_054558821.1">
    <property type="nucleotide sequence ID" value="NZ_LDJX01000003.1"/>
</dbReference>
<dbReference type="SUPFAM" id="SSF46689">
    <property type="entry name" value="Homeodomain-like"/>
    <property type="match status" value="1"/>
</dbReference>
<dbReference type="InterPro" id="IPR003593">
    <property type="entry name" value="AAA+_ATPase"/>
</dbReference>
<dbReference type="PANTHER" id="PTHR32071">
    <property type="entry name" value="TRANSCRIPTIONAL REGULATORY PROTEIN"/>
    <property type="match status" value="1"/>
</dbReference>
<evidence type="ECO:0000313" key="9">
    <source>
        <dbReference type="EMBL" id="KPM32002.1"/>
    </source>
</evidence>
<dbReference type="Gene3D" id="3.40.50.2300">
    <property type="match status" value="1"/>
</dbReference>
<accession>A0A0P7AZK1</accession>
<evidence type="ECO:0000256" key="2">
    <source>
        <dbReference type="ARBA" id="ARBA00022840"/>
    </source>
</evidence>
<dbReference type="OrthoDB" id="5401077at2"/>
<dbReference type="PROSITE" id="PS00688">
    <property type="entry name" value="SIGMA54_INTERACT_3"/>
    <property type="match status" value="1"/>
</dbReference>
<dbReference type="PANTHER" id="PTHR32071:SF81">
    <property type="entry name" value="PROPIONATE CATABOLISM OPERON REGULATORY PROTEIN"/>
    <property type="match status" value="1"/>
</dbReference>
<feature type="domain" description="Response regulatory" evidence="8">
    <location>
        <begin position="7"/>
        <end position="121"/>
    </location>
</feature>
<evidence type="ECO:0000256" key="4">
    <source>
        <dbReference type="ARBA" id="ARBA00023125"/>
    </source>
</evidence>
<dbReference type="Pfam" id="PF02954">
    <property type="entry name" value="HTH_8"/>
    <property type="match status" value="1"/>
</dbReference>
<dbReference type="PROSITE" id="PS00676">
    <property type="entry name" value="SIGMA54_INTERACT_2"/>
    <property type="match status" value="1"/>
</dbReference>
<keyword evidence="10" id="KW-1185">Reference proteome</keyword>
<dbReference type="InterPro" id="IPR027417">
    <property type="entry name" value="P-loop_NTPase"/>
</dbReference>
<dbReference type="GO" id="GO:0006355">
    <property type="term" value="P:regulation of DNA-templated transcription"/>
    <property type="evidence" value="ECO:0007669"/>
    <property type="project" value="InterPro"/>
</dbReference>
<dbReference type="SMART" id="SM00448">
    <property type="entry name" value="REC"/>
    <property type="match status" value="1"/>
</dbReference>
<evidence type="ECO:0000313" key="10">
    <source>
        <dbReference type="Proteomes" id="UP000050280"/>
    </source>
</evidence>
<dbReference type="InterPro" id="IPR025662">
    <property type="entry name" value="Sigma_54_int_dom_ATP-bd_1"/>
</dbReference>
<organism evidence="9 10">
    <name type="scientific">Croceitalea dokdonensis DOKDO 023</name>
    <dbReference type="NCBI Taxonomy" id="1300341"/>
    <lineage>
        <taxon>Bacteria</taxon>
        <taxon>Pseudomonadati</taxon>
        <taxon>Bacteroidota</taxon>
        <taxon>Flavobacteriia</taxon>
        <taxon>Flavobacteriales</taxon>
        <taxon>Flavobacteriaceae</taxon>
        <taxon>Croceitalea</taxon>
    </lineage>
</organism>
<dbReference type="PROSITE" id="PS50045">
    <property type="entry name" value="SIGMA54_INTERACT_4"/>
    <property type="match status" value="1"/>
</dbReference>
<gene>
    <name evidence="9" type="ORF">I595_1650</name>
</gene>
<proteinExistence type="predicted"/>
<dbReference type="InterPro" id="IPR011006">
    <property type="entry name" value="CheY-like_superfamily"/>
</dbReference>
<comment type="caution">
    <text evidence="9">The sequence shown here is derived from an EMBL/GenBank/DDBJ whole genome shotgun (WGS) entry which is preliminary data.</text>
</comment>
<evidence type="ECO:0000256" key="6">
    <source>
        <dbReference type="PROSITE-ProRule" id="PRU00169"/>
    </source>
</evidence>
<dbReference type="Gene3D" id="3.40.50.300">
    <property type="entry name" value="P-loop containing nucleotide triphosphate hydrolases"/>
    <property type="match status" value="1"/>
</dbReference>
<dbReference type="InterPro" id="IPR001789">
    <property type="entry name" value="Sig_transdc_resp-reg_receiver"/>
</dbReference>
<evidence type="ECO:0000259" key="7">
    <source>
        <dbReference type="PROSITE" id="PS50045"/>
    </source>
</evidence>
<keyword evidence="4" id="KW-0238">DNA-binding</keyword>
<dbReference type="PRINTS" id="PR01590">
    <property type="entry name" value="HTHFIS"/>
</dbReference>
<dbReference type="Gene3D" id="1.10.10.60">
    <property type="entry name" value="Homeodomain-like"/>
    <property type="match status" value="1"/>
</dbReference>
<keyword evidence="1" id="KW-0547">Nucleotide-binding</keyword>
<evidence type="ECO:0000256" key="5">
    <source>
        <dbReference type="ARBA" id="ARBA00023163"/>
    </source>
</evidence>
<dbReference type="STRING" id="1300341.I595_1650"/>
<dbReference type="SUPFAM" id="SSF52540">
    <property type="entry name" value="P-loop containing nucleoside triphosphate hydrolases"/>
    <property type="match status" value="1"/>
</dbReference>
<keyword evidence="2" id="KW-0067">ATP-binding</keyword>
<dbReference type="GO" id="GO:0005524">
    <property type="term" value="F:ATP binding"/>
    <property type="evidence" value="ECO:0007669"/>
    <property type="project" value="UniProtKB-KW"/>
</dbReference>
<reference evidence="9 10" key="1">
    <citation type="submission" date="2015-09" db="EMBL/GenBank/DDBJ databases">
        <title>Genome sequence of the marine flavobacterium Croceitalea dokdonensis DOKDO 023 that contains proton- and sodium-pumping rhodopsins.</title>
        <authorList>
            <person name="Kwon S.-K."/>
            <person name="Lee H.K."/>
            <person name="Kwak M.-J."/>
            <person name="Kim J.F."/>
        </authorList>
    </citation>
    <scope>NUCLEOTIDE SEQUENCE [LARGE SCALE GENOMIC DNA]</scope>
    <source>
        <strain evidence="9 10">DOKDO 023</strain>
    </source>
</reference>
<dbReference type="Pfam" id="PF00158">
    <property type="entry name" value="Sigma54_activat"/>
    <property type="match status" value="1"/>
</dbReference>
<dbReference type="InterPro" id="IPR002078">
    <property type="entry name" value="Sigma_54_int"/>
</dbReference>
<evidence type="ECO:0000256" key="3">
    <source>
        <dbReference type="ARBA" id="ARBA00023015"/>
    </source>
</evidence>
<evidence type="ECO:0000256" key="1">
    <source>
        <dbReference type="ARBA" id="ARBA00022741"/>
    </source>
</evidence>
<dbReference type="InterPro" id="IPR002197">
    <property type="entry name" value="HTH_Fis"/>
</dbReference>
<dbReference type="PROSITE" id="PS00675">
    <property type="entry name" value="SIGMA54_INTERACT_1"/>
    <property type="match status" value="1"/>
</dbReference>
<dbReference type="SMART" id="SM00382">
    <property type="entry name" value="AAA"/>
    <property type="match status" value="1"/>
</dbReference>
<dbReference type="Pfam" id="PF00072">
    <property type="entry name" value="Response_reg"/>
    <property type="match status" value="1"/>
</dbReference>
<dbReference type="FunFam" id="3.40.50.300:FF:000006">
    <property type="entry name" value="DNA-binding transcriptional regulator NtrC"/>
    <property type="match status" value="1"/>
</dbReference>
<dbReference type="GO" id="GO:0000160">
    <property type="term" value="P:phosphorelay signal transduction system"/>
    <property type="evidence" value="ECO:0007669"/>
    <property type="project" value="InterPro"/>
</dbReference>
<dbReference type="PROSITE" id="PS50110">
    <property type="entry name" value="RESPONSE_REGULATORY"/>
    <property type="match status" value="1"/>
</dbReference>
<feature type="modified residue" description="4-aspartylphosphate" evidence="6">
    <location>
        <position position="56"/>
    </location>
</feature>
<dbReference type="AlphaFoldDB" id="A0A0P7AZK1"/>
<dbReference type="Pfam" id="PF25601">
    <property type="entry name" value="AAA_lid_14"/>
    <property type="match status" value="1"/>
</dbReference>
<keyword evidence="6" id="KW-0597">Phosphoprotein</keyword>
<sequence length="441" mass="49773">MTLRKENILIVDDDIHILELLQRHLRSLDYHTFKAVSVKEALFILKDTFIDLLITDIQMPEVDGLQLLKFTNEHYPDIPKLVVTGYPSVTGALETFKSGAVDYLTKPFTKEELRLAVAKAVTNQHGKSQTRKVQKAPTQTKYGDMVGASGSFQKVTNIIDRVKDNKATVLIKGESGTGKELVARAIHYTGKFSRAPFIAVNCGAIPENLQEAELFGYIKGAFTGANENRNGFFQAAQGGTLFLDEIGTASLAVQTKLLRALQEKEITKVGSQKPEKVDIRIIAATNADLMENIKNKDFREDLYYRLTVVEITVPPLRERKSDIPLLVDKFLLKYGVEYKDRLLKISPEALSVLERHHWPGNIRELENSIQRAVIMADGLIGVKDLPDYLKYEIEFPQTGFVPLKVMEKEYVKRVLLHTQGNKTKAAKILQIDRKTLRDKLH</sequence>
<evidence type="ECO:0000259" key="8">
    <source>
        <dbReference type="PROSITE" id="PS50110"/>
    </source>
</evidence>
<name>A0A0P7AZK1_9FLAO</name>
<dbReference type="CDD" id="cd00009">
    <property type="entry name" value="AAA"/>
    <property type="match status" value="1"/>
</dbReference>
<keyword evidence="5" id="KW-0804">Transcription</keyword>
<dbReference type="EMBL" id="LDJX01000003">
    <property type="protein sequence ID" value="KPM32002.1"/>
    <property type="molecule type" value="Genomic_DNA"/>
</dbReference>
<dbReference type="PATRIC" id="fig|1300341.3.peg.1838"/>
<protein>
    <submittedName>
        <fullName evidence="9">Sigma-54 dependent two-component system-Response regulator</fullName>
    </submittedName>
</protein>
<dbReference type="SUPFAM" id="SSF52172">
    <property type="entry name" value="CheY-like"/>
    <property type="match status" value="1"/>
</dbReference>
<feature type="domain" description="Sigma-54 factor interaction" evidence="7">
    <location>
        <begin position="145"/>
        <end position="374"/>
    </location>
</feature>
<dbReference type="GO" id="GO:0043565">
    <property type="term" value="F:sequence-specific DNA binding"/>
    <property type="evidence" value="ECO:0007669"/>
    <property type="project" value="InterPro"/>
</dbReference>
<keyword evidence="3" id="KW-0805">Transcription regulation</keyword>
<dbReference type="InterPro" id="IPR009057">
    <property type="entry name" value="Homeodomain-like_sf"/>
</dbReference>